<comment type="caution">
    <text evidence="2">The sequence shown here is derived from an EMBL/GenBank/DDBJ whole genome shotgun (WGS) entry which is preliminary data.</text>
</comment>
<name>A0ABS4YV47_9MICC</name>
<reference evidence="2 3" key="1">
    <citation type="submission" date="2021-03" db="EMBL/GenBank/DDBJ databases">
        <title>Sequencing the genomes of 1000 actinobacteria strains.</title>
        <authorList>
            <person name="Klenk H.-P."/>
        </authorList>
    </citation>
    <scope>NUCLEOTIDE SEQUENCE [LARGE SCALE GENOMIC DNA]</scope>
    <source>
        <strain evidence="2 3">DSM 16005</strain>
    </source>
</reference>
<evidence type="ECO:0000259" key="1">
    <source>
        <dbReference type="Pfam" id="PF07929"/>
    </source>
</evidence>
<proteinExistence type="predicted"/>
<dbReference type="Pfam" id="PF07929">
    <property type="entry name" value="PRiA4_ORF3"/>
    <property type="match status" value="1"/>
</dbReference>
<dbReference type="SUPFAM" id="SSF159941">
    <property type="entry name" value="MM3350-like"/>
    <property type="match status" value="1"/>
</dbReference>
<protein>
    <recommendedName>
        <fullName evidence="1">Plasmid pRiA4b Orf3-like domain-containing protein</fullName>
    </recommendedName>
</protein>
<dbReference type="InterPro" id="IPR012912">
    <property type="entry name" value="Plasmid_pRiA4b_Orf3-like"/>
</dbReference>
<evidence type="ECO:0000313" key="2">
    <source>
        <dbReference type="EMBL" id="MBP2412287.1"/>
    </source>
</evidence>
<sequence length="605" mass="65186">MPKKPKRPSEQRTVTSVGGLRASRAVDAVVPAFIQWCKDTRDISAQDAMDFLKPVELLVMAYFEVAPSSVATEFAAEPFGEALASLFATMDEASGGDDEPLMFAHEAIHLFLEFLDEAGIWTGTQEDYEQIHDLFHMDAEEVEELGGMDLPEPPSAEQELAALSETQLAKHLTSLLQWLGDGKQVTSTGALKLTEIEGAAAAVGLAAKGAGRNAKRQLIPGFNAEGLEPGTPLIVKTMHELPLLSKIWAALEGGGFIDVGSTKAWPTPNVEAMLSPGHPAHLAALRGLMANFLSVAVKGEQDWAPWVAPAAEAQAGLLYAAALAGHTIPLSLLENPETLESMGMDEFGGRLLRQRMAELEELGLVTMDGAVRVRPALVPMVLLAMGGHVEGGGVAGPRLPGSVSGGPGPAPTHPVPLLQLKVAIEDTKPPVWRRLVLRSDLTLAQLHSIIQASFEWLDYHLHEFNVGGRNGTNYGPLTSYDYDDGFGDPPQDEAAVTVGQLLNAEKDHISYTYDFGDNWRHRITLEKVLPFAKGPAVRCTGGRGMGPAEDCGGAWGWQNVVAAVNDPAHEEHTEYRGWLGMEQGETLDPKEFDREALDEELAELF</sequence>
<dbReference type="PANTHER" id="PTHR41878">
    <property type="entry name" value="LEXA REPRESSOR-RELATED"/>
    <property type="match status" value="1"/>
</dbReference>
<gene>
    <name evidence="2" type="ORF">JOF48_001086</name>
</gene>
<keyword evidence="3" id="KW-1185">Reference proteome</keyword>
<dbReference type="RefSeq" id="WP_209678144.1">
    <property type="nucleotide sequence ID" value="NZ_JAGIOI010000001.1"/>
</dbReference>
<dbReference type="Gene3D" id="3.10.290.30">
    <property type="entry name" value="MM3350-like"/>
    <property type="match status" value="1"/>
</dbReference>
<organism evidence="2 3">
    <name type="scientific">Arthrobacter stackebrandtii</name>
    <dbReference type="NCBI Taxonomy" id="272161"/>
    <lineage>
        <taxon>Bacteria</taxon>
        <taxon>Bacillati</taxon>
        <taxon>Actinomycetota</taxon>
        <taxon>Actinomycetes</taxon>
        <taxon>Micrococcales</taxon>
        <taxon>Micrococcaceae</taxon>
        <taxon>Arthrobacter</taxon>
    </lineage>
</organism>
<dbReference type="PANTHER" id="PTHR41878:SF1">
    <property type="entry name" value="TNPR PROTEIN"/>
    <property type="match status" value="1"/>
</dbReference>
<dbReference type="Proteomes" id="UP000711614">
    <property type="component" value="Unassembled WGS sequence"/>
</dbReference>
<feature type="domain" description="Plasmid pRiA4b Orf3-like" evidence="1">
    <location>
        <begin position="418"/>
        <end position="595"/>
    </location>
</feature>
<dbReference type="InterPro" id="IPR024047">
    <property type="entry name" value="MM3350-like_sf"/>
</dbReference>
<dbReference type="EMBL" id="JAGIOI010000001">
    <property type="protein sequence ID" value="MBP2412287.1"/>
    <property type="molecule type" value="Genomic_DNA"/>
</dbReference>
<accession>A0ABS4YV47</accession>
<evidence type="ECO:0000313" key="3">
    <source>
        <dbReference type="Proteomes" id="UP000711614"/>
    </source>
</evidence>